<dbReference type="Proteomes" id="UP000228987">
    <property type="component" value="Unassembled WGS sequence"/>
</dbReference>
<comment type="caution">
    <text evidence="1">The sequence shown here is derived from an EMBL/GenBank/DDBJ whole genome shotgun (WGS) entry which is preliminary data.</text>
</comment>
<evidence type="ECO:0000313" key="1">
    <source>
        <dbReference type="EMBL" id="PCJ42040.1"/>
    </source>
</evidence>
<evidence type="ECO:0000313" key="2">
    <source>
        <dbReference type="Proteomes" id="UP000228987"/>
    </source>
</evidence>
<dbReference type="AlphaFoldDB" id="A0A2A5CF06"/>
<protein>
    <submittedName>
        <fullName evidence="1">Uncharacterized protein</fullName>
    </submittedName>
</protein>
<reference evidence="2" key="1">
    <citation type="submission" date="2017-08" db="EMBL/GenBank/DDBJ databases">
        <title>A dynamic microbial community with high functional redundancy inhabits the cold, oxic subseafloor aquifer.</title>
        <authorList>
            <person name="Tully B.J."/>
            <person name="Wheat C.G."/>
            <person name="Glazer B.T."/>
            <person name="Huber J.A."/>
        </authorList>
    </citation>
    <scope>NUCLEOTIDE SEQUENCE [LARGE SCALE GENOMIC DNA]</scope>
</reference>
<organism evidence="1 2">
    <name type="scientific">SAR86 cluster bacterium</name>
    <dbReference type="NCBI Taxonomy" id="2030880"/>
    <lineage>
        <taxon>Bacteria</taxon>
        <taxon>Pseudomonadati</taxon>
        <taxon>Pseudomonadota</taxon>
        <taxon>Gammaproteobacteria</taxon>
        <taxon>SAR86 cluster</taxon>
    </lineage>
</organism>
<accession>A0A2A5CF06</accession>
<name>A0A2A5CF06_9GAMM</name>
<dbReference type="EMBL" id="NVWI01000003">
    <property type="protein sequence ID" value="PCJ42040.1"/>
    <property type="molecule type" value="Genomic_DNA"/>
</dbReference>
<proteinExistence type="predicted"/>
<sequence>MIFLEKENHTLGSRILLRSAIETLALLIYSNQKMESIVSTSQGFHEFSDTTSRLLLGSRNNSTELSSINILTALQKCEKRYEGIMKLYEDLSESSHPNWEGVCLTYTKTDRENFITYFENRWLEKFGNSQIDIIKTLMVIFETEYNDIWTKNFESFEIWIQENDDMLEASK</sequence>
<gene>
    <name evidence="1" type="ORF">COA71_05460</name>
</gene>